<dbReference type="Proteomes" id="UP000079169">
    <property type="component" value="Unplaced"/>
</dbReference>
<sequence>MINKMHNNNNNIIMETESIITKYINMRKGCLNKMKPSTKRNLFGRPNKKLMDKLFFENQLSCQNLVSNFFKQYEKVDEKENRMDESEEYFSNNNSSCSSDFDKCSYSSSSGNFSSNNSSLCSQENCNIINNNNNLVNINNEFSNKCDVLRNLVKSSSSNDTQTLITDFMKIKKNPQNFVRSSCKSTGLSNFHGDESFDLRK</sequence>
<gene>
    <name evidence="2" type="primary">LOC103506213</name>
</gene>
<keyword evidence="1" id="KW-1185">Reference proteome</keyword>
<dbReference type="PaxDb" id="121845-A0A1S3CVT9"/>
<dbReference type="RefSeq" id="XP_008468824.3">
    <property type="nucleotide sequence ID" value="XM_008470602.3"/>
</dbReference>
<evidence type="ECO:0000313" key="2">
    <source>
        <dbReference type="RefSeq" id="XP_008468824.3"/>
    </source>
</evidence>
<proteinExistence type="predicted"/>
<evidence type="ECO:0000313" key="1">
    <source>
        <dbReference type="Proteomes" id="UP000079169"/>
    </source>
</evidence>
<dbReference type="GeneID" id="103506213"/>
<protein>
    <submittedName>
        <fullName evidence="2">Uncharacterized protein</fullName>
    </submittedName>
</protein>
<accession>A0A1S3CVT9</accession>
<organism evidence="1 2">
    <name type="scientific">Diaphorina citri</name>
    <name type="common">Asian citrus psyllid</name>
    <dbReference type="NCBI Taxonomy" id="121845"/>
    <lineage>
        <taxon>Eukaryota</taxon>
        <taxon>Metazoa</taxon>
        <taxon>Ecdysozoa</taxon>
        <taxon>Arthropoda</taxon>
        <taxon>Hexapoda</taxon>
        <taxon>Insecta</taxon>
        <taxon>Pterygota</taxon>
        <taxon>Neoptera</taxon>
        <taxon>Paraneoptera</taxon>
        <taxon>Hemiptera</taxon>
        <taxon>Sternorrhyncha</taxon>
        <taxon>Psylloidea</taxon>
        <taxon>Psyllidae</taxon>
        <taxon>Diaphorininae</taxon>
        <taxon>Diaphorina</taxon>
    </lineage>
</organism>
<name>A0A1S3CVT9_DIACI</name>
<dbReference type="KEGG" id="dci:103506213"/>
<dbReference type="AlphaFoldDB" id="A0A1S3CVT9"/>
<reference evidence="2" key="1">
    <citation type="submission" date="2025-08" db="UniProtKB">
        <authorList>
            <consortium name="RefSeq"/>
        </authorList>
    </citation>
    <scope>IDENTIFICATION</scope>
</reference>